<dbReference type="Gene3D" id="1.10.3470.10">
    <property type="entry name" value="ABC transporter involved in vitamin B12 uptake, BtuC"/>
    <property type="match status" value="1"/>
</dbReference>
<dbReference type="AlphaFoldDB" id="A0A410H5D7"/>
<dbReference type="Proteomes" id="UP000285478">
    <property type="component" value="Chromosome"/>
</dbReference>
<organism evidence="9 10">
    <name type="scientific">Hydrogenovibrio thermophilus</name>
    <dbReference type="NCBI Taxonomy" id="265883"/>
    <lineage>
        <taxon>Bacteria</taxon>
        <taxon>Pseudomonadati</taxon>
        <taxon>Pseudomonadota</taxon>
        <taxon>Gammaproteobacteria</taxon>
        <taxon>Thiotrichales</taxon>
        <taxon>Piscirickettsiaceae</taxon>
        <taxon>Hydrogenovibrio</taxon>
    </lineage>
</organism>
<dbReference type="GO" id="GO:0005886">
    <property type="term" value="C:plasma membrane"/>
    <property type="evidence" value="ECO:0007669"/>
    <property type="project" value="UniProtKB-SubCell"/>
</dbReference>
<evidence type="ECO:0000256" key="6">
    <source>
        <dbReference type="ARBA" id="ARBA00022989"/>
    </source>
</evidence>
<feature type="transmembrane region" description="Helical" evidence="8">
    <location>
        <begin position="277"/>
        <end position="295"/>
    </location>
</feature>
<evidence type="ECO:0000256" key="8">
    <source>
        <dbReference type="SAM" id="Phobius"/>
    </source>
</evidence>
<dbReference type="SUPFAM" id="SSF81345">
    <property type="entry name" value="ABC transporter involved in vitamin B12 uptake, BtuC"/>
    <property type="match status" value="1"/>
</dbReference>
<evidence type="ECO:0000256" key="3">
    <source>
        <dbReference type="ARBA" id="ARBA00022448"/>
    </source>
</evidence>
<evidence type="ECO:0000313" key="9">
    <source>
        <dbReference type="EMBL" id="QAB16154.1"/>
    </source>
</evidence>
<dbReference type="InterPro" id="IPR037294">
    <property type="entry name" value="ABC_BtuC-like"/>
</dbReference>
<feature type="transmembrane region" description="Helical" evidence="8">
    <location>
        <begin position="118"/>
        <end position="136"/>
    </location>
</feature>
<dbReference type="FunFam" id="1.10.3470.10:FF:000001">
    <property type="entry name" value="Vitamin B12 ABC transporter permease BtuC"/>
    <property type="match status" value="1"/>
</dbReference>
<dbReference type="InterPro" id="IPR000522">
    <property type="entry name" value="ABC_transptr_permease_BtuC"/>
</dbReference>
<keyword evidence="7 8" id="KW-0472">Membrane</keyword>
<feature type="transmembrane region" description="Helical" evidence="8">
    <location>
        <begin position="148"/>
        <end position="170"/>
    </location>
</feature>
<comment type="similarity">
    <text evidence="2">Belongs to the binding-protein-dependent transport system permease family. FecCD subfamily.</text>
</comment>
<accession>A0A410H5D7</accession>
<dbReference type="CDD" id="cd06550">
    <property type="entry name" value="TM_ABC_iron-siderophores_like"/>
    <property type="match status" value="1"/>
</dbReference>
<evidence type="ECO:0000256" key="5">
    <source>
        <dbReference type="ARBA" id="ARBA00022692"/>
    </source>
</evidence>
<dbReference type="PANTHER" id="PTHR30472:SF70">
    <property type="entry name" value="MOLYBDATE IMPORT SYSTEM PERMEASE PROTEIN MOLB"/>
    <property type="match status" value="1"/>
</dbReference>
<dbReference type="KEGG" id="htr:EPV75_11005"/>
<evidence type="ECO:0000256" key="4">
    <source>
        <dbReference type="ARBA" id="ARBA00022475"/>
    </source>
</evidence>
<keyword evidence="10" id="KW-1185">Reference proteome</keyword>
<evidence type="ECO:0000256" key="2">
    <source>
        <dbReference type="ARBA" id="ARBA00007935"/>
    </source>
</evidence>
<feature type="transmembrane region" description="Helical" evidence="8">
    <location>
        <begin position="238"/>
        <end position="265"/>
    </location>
</feature>
<comment type="subcellular location">
    <subcellularLocation>
        <location evidence="1">Cell membrane</location>
        <topology evidence="1">Multi-pass membrane protein</topology>
    </subcellularLocation>
</comment>
<evidence type="ECO:0000256" key="1">
    <source>
        <dbReference type="ARBA" id="ARBA00004651"/>
    </source>
</evidence>
<reference evidence="9 10" key="1">
    <citation type="journal article" date="2018" name="Environ. Microbiol.">
        <title>Genomes of ubiquitous marine and hypersaline Hydrogenovibrio, Thiomicrorhabdus and Thiomicrospira spp. encode a diversity of mechanisms to sustain chemolithoautotrophy in heterogeneous environments.</title>
        <authorList>
            <person name="Scott K.M."/>
            <person name="Williams J."/>
            <person name="Porter C.M.B."/>
            <person name="Russel S."/>
            <person name="Harmer T.L."/>
            <person name="Paul J.H."/>
            <person name="Antonen K.M."/>
            <person name="Bridges M.K."/>
            <person name="Camper G.J."/>
            <person name="Campla C.K."/>
            <person name="Casella L.G."/>
            <person name="Chase E."/>
            <person name="Conrad J.W."/>
            <person name="Cruz M.C."/>
            <person name="Dunlap D.S."/>
            <person name="Duran L."/>
            <person name="Fahsbender E.M."/>
            <person name="Goldsmith D.B."/>
            <person name="Keeley R.F."/>
            <person name="Kondoff M.R."/>
            <person name="Kussy B.I."/>
            <person name="Lane M.K."/>
            <person name="Lawler S."/>
            <person name="Leigh B.A."/>
            <person name="Lewis C."/>
            <person name="Lostal L.M."/>
            <person name="Marking D."/>
            <person name="Mancera P.A."/>
            <person name="McClenthan E.C."/>
            <person name="McIntyre E.A."/>
            <person name="Mine J.A."/>
            <person name="Modi S."/>
            <person name="Moore B.D."/>
            <person name="Morgan W.A."/>
            <person name="Nelson K.M."/>
            <person name="Nguyen K.N."/>
            <person name="Ogburn N."/>
            <person name="Parrino D.G."/>
            <person name="Pedapudi A.D."/>
            <person name="Pelham R.P."/>
            <person name="Preece A.M."/>
            <person name="Rampersad E.A."/>
            <person name="Richardson J.C."/>
            <person name="Rodgers C.M."/>
            <person name="Schaffer B.L."/>
            <person name="Sheridan N.E."/>
            <person name="Solone M.R."/>
            <person name="Staley Z.R."/>
            <person name="Tabuchi M."/>
            <person name="Waide R.J."/>
            <person name="Wanjugi P.W."/>
            <person name="Young S."/>
            <person name="Clum A."/>
            <person name="Daum C."/>
            <person name="Huntemann M."/>
            <person name="Ivanova N."/>
            <person name="Kyrpides N."/>
            <person name="Mikhailova N."/>
            <person name="Palaniappan K."/>
            <person name="Pillay M."/>
            <person name="Reddy T.B.K."/>
            <person name="Shapiro N."/>
            <person name="Stamatis D."/>
            <person name="Varghese N."/>
            <person name="Woyke T."/>
            <person name="Boden R."/>
            <person name="Freyermuth S.K."/>
            <person name="Kerfeld C.A."/>
        </authorList>
    </citation>
    <scope>NUCLEOTIDE SEQUENCE [LARGE SCALE GENOMIC DNA]</scope>
    <source>
        <strain evidence="9 10">JR-2</strain>
    </source>
</reference>
<dbReference type="RefSeq" id="WP_128385416.1">
    <property type="nucleotide sequence ID" value="NZ_CP035033.1"/>
</dbReference>
<dbReference type="GO" id="GO:0022857">
    <property type="term" value="F:transmembrane transporter activity"/>
    <property type="evidence" value="ECO:0007669"/>
    <property type="project" value="InterPro"/>
</dbReference>
<evidence type="ECO:0000313" key="10">
    <source>
        <dbReference type="Proteomes" id="UP000285478"/>
    </source>
</evidence>
<keyword evidence="5 8" id="KW-0812">Transmembrane</keyword>
<feature type="transmembrane region" description="Helical" evidence="8">
    <location>
        <begin position="93"/>
        <end position="112"/>
    </location>
</feature>
<dbReference type="EMBL" id="CP035033">
    <property type="protein sequence ID" value="QAB16154.1"/>
    <property type="molecule type" value="Genomic_DNA"/>
</dbReference>
<dbReference type="PANTHER" id="PTHR30472">
    <property type="entry name" value="FERRIC ENTEROBACTIN TRANSPORT SYSTEM PERMEASE PROTEIN"/>
    <property type="match status" value="1"/>
</dbReference>
<feature type="transmembrane region" description="Helical" evidence="8">
    <location>
        <begin position="64"/>
        <end position="86"/>
    </location>
</feature>
<feature type="transmembrane region" description="Helical" evidence="8">
    <location>
        <begin position="307"/>
        <end position="325"/>
    </location>
</feature>
<evidence type="ECO:0000256" key="7">
    <source>
        <dbReference type="ARBA" id="ARBA00023136"/>
    </source>
</evidence>
<name>A0A410H5D7_9GAMM</name>
<sequence>MKLGAFGLLFGGLVLTALVSLTLGRYDFAPLSSLTQLWWSLTSQDGEVNQLLVNIMLDVRLPRILAAVLIGAALAVAGTAFQALFMNPLVSPGVLGVLSGSAFGASLGILLFDSVWMMQLLSFGFGLLAVFIALMLAKGELRNNLTILVLGGMIAGALFTALLSVVKYVADPYNKLPAIVYWLMGSLANVEGGLLLWVAPFMLAGMGLLLAQGHTLNVLSLGDDEARTLGVSVERKRLLVIVLATFLGAITVTLGGMIGWVGLVIPHLTRLLFGADNRLLLPASALIGAIYLLVVDNVARLALSVEIPLGILTALIGLPVFAWALKNVRKGWQP</sequence>
<keyword evidence="4" id="KW-1003">Cell membrane</keyword>
<dbReference type="GO" id="GO:0033214">
    <property type="term" value="P:siderophore-iron import into cell"/>
    <property type="evidence" value="ECO:0007669"/>
    <property type="project" value="TreeGrafter"/>
</dbReference>
<proteinExistence type="inferred from homology"/>
<gene>
    <name evidence="9" type="ORF">EPV75_11005</name>
</gene>
<dbReference type="Pfam" id="PF01032">
    <property type="entry name" value="FecCD"/>
    <property type="match status" value="1"/>
</dbReference>
<keyword evidence="6 8" id="KW-1133">Transmembrane helix</keyword>
<protein>
    <submittedName>
        <fullName evidence="9">Iron ABC transporter permease</fullName>
    </submittedName>
</protein>
<keyword evidence="3" id="KW-0813">Transport</keyword>